<evidence type="ECO:0000313" key="7">
    <source>
        <dbReference type="EMBL" id="MCP9290916.1"/>
    </source>
</evidence>
<dbReference type="SUPFAM" id="SSF69318">
    <property type="entry name" value="Integrin alpha N-terminal domain"/>
    <property type="match status" value="1"/>
</dbReference>
<dbReference type="Pfam" id="PF01839">
    <property type="entry name" value="FG-GAP"/>
    <property type="match status" value="1"/>
</dbReference>
<evidence type="ECO:0000256" key="4">
    <source>
        <dbReference type="ARBA" id="ARBA00023180"/>
    </source>
</evidence>
<dbReference type="Gene3D" id="2.130.10.130">
    <property type="entry name" value="Integrin alpha, N-terminal"/>
    <property type="match status" value="3"/>
</dbReference>
<proteinExistence type="predicted"/>
<evidence type="ECO:0000259" key="6">
    <source>
        <dbReference type="Pfam" id="PF18962"/>
    </source>
</evidence>
<evidence type="ECO:0000256" key="1">
    <source>
        <dbReference type="ARBA" id="ARBA00022729"/>
    </source>
</evidence>
<feature type="chain" id="PRO_5040790293" evidence="5">
    <location>
        <begin position="33"/>
        <end position="567"/>
    </location>
</feature>
<keyword evidence="8" id="KW-1185">Reference proteome</keyword>
<accession>A0A9X2L231</accession>
<feature type="domain" description="Secretion system C-terminal sorting" evidence="6">
    <location>
        <begin position="488"/>
        <end position="563"/>
    </location>
</feature>
<dbReference type="GO" id="GO:0016787">
    <property type="term" value="F:hydrolase activity"/>
    <property type="evidence" value="ECO:0007669"/>
    <property type="project" value="UniProtKB-KW"/>
</dbReference>
<dbReference type="AlphaFoldDB" id="A0A9X2L231"/>
<keyword evidence="4" id="KW-0325">Glycoprotein</keyword>
<evidence type="ECO:0000256" key="2">
    <source>
        <dbReference type="ARBA" id="ARBA00022737"/>
    </source>
</evidence>
<dbReference type="InterPro" id="IPR013517">
    <property type="entry name" value="FG-GAP"/>
</dbReference>
<keyword evidence="1 5" id="KW-0732">Signal</keyword>
<dbReference type="InterPro" id="IPR013519">
    <property type="entry name" value="Int_alpha_beta-p"/>
</dbReference>
<dbReference type="SMART" id="SM00191">
    <property type="entry name" value="Int_alpha"/>
    <property type="match status" value="6"/>
</dbReference>
<dbReference type="EMBL" id="JANDBC010000001">
    <property type="protein sequence ID" value="MCP9290916.1"/>
    <property type="molecule type" value="Genomic_DNA"/>
</dbReference>
<dbReference type="InterPro" id="IPR026444">
    <property type="entry name" value="Secre_tail"/>
</dbReference>
<dbReference type="RefSeq" id="WP_255133422.1">
    <property type="nucleotide sequence ID" value="NZ_JANDBC010000001.1"/>
</dbReference>
<evidence type="ECO:0000313" key="8">
    <source>
        <dbReference type="Proteomes" id="UP001139125"/>
    </source>
</evidence>
<keyword evidence="2" id="KW-0677">Repeat</keyword>
<keyword evidence="3" id="KW-0378">Hydrolase</keyword>
<reference evidence="7" key="1">
    <citation type="submission" date="2022-06" db="EMBL/GenBank/DDBJ databases">
        <title>Gracilimonas sp. CAU 1638 isolated from sea sediment.</title>
        <authorList>
            <person name="Kim W."/>
        </authorList>
    </citation>
    <scope>NUCLEOTIDE SEQUENCE</scope>
    <source>
        <strain evidence="7">CAU 1638</strain>
    </source>
</reference>
<dbReference type="Pfam" id="PF18962">
    <property type="entry name" value="Por_Secre_tail"/>
    <property type="match status" value="1"/>
</dbReference>
<dbReference type="InterPro" id="IPR028994">
    <property type="entry name" value="Integrin_alpha_N"/>
</dbReference>
<sequence>MNNIYQQFKSTFIKLSLIVLLNTLSFPSLALAQSVFSLDTLKAGQGFILHSDSARGYAGNSVTVGDINGDNIDDLIVVAYVLEVEKRATYVVFGSESGFNLNVQYSELDGTNGFKINAAGRGITTGDINGDGIDDIIGISPSFVLFGKRDSFEAEFNLEELNGENGFTLTNFYTNISRPTSVSSGDVNGDGVKDIIIGSPNPSDEFTGTYGQVFIIFGKDSAFDSEFSRNSLDGENGFTIKAPEYYLWEHFGQFVTNGDINDDQIDDIVIGTDKTFILFGRQSGFESEFQLPALDGENGFVFGSSKAYSLYMEDINGDSVDDLIIGEPWISVNNFFLSGRVSVIYGSEGGFQELITIDDIDGENGFYINGSDSNELLGIVSAGDINDDGKKDLIVSAGSTYILFNNDKPKAENMLSDFDQNELLEIVGFSPGFSIASGDINNDGADDVIIDTFENKGNTYVVYGSEQLIDSSIRNANLPSDFILNNNFPNPFNPTTKITFELPRSAETQLTVYDSVGRKVTTLVDKNLNAGAHSYNFNAEFLTSGLYVYSLKIDGEVVSTKKMTLIK</sequence>
<dbReference type="Proteomes" id="UP001139125">
    <property type="component" value="Unassembled WGS sequence"/>
</dbReference>
<dbReference type="PANTHER" id="PTHR23221">
    <property type="entry name" value="GLYCOSYLPHOSPHATIDYLINOSITOL PHOSPHOLIPASE D"/>
    <property type="match status" value="1"/>
</dbReference>
<evidence type="ECO:0000256" key="5">
    <source>
        <dbReference type="SAM" id="SignalP"/>
    </source>
</evidence>
<dbReference type="Gene3D" id="2.60.40.4070">
    <property type="match status" value="1"/>
</dbReference>
<dbReference type="PANTHER" id="PTHR23221:SF7">
    <property type="entry name" value="PHOSPHATIDYLINOSITOL-GLYCAN-SPECIFIC PHOSPHOLIPASE D"/>
    <property type="match status" value="1"/>
</dbReference>
<name>A0A9X2L231_9BACT</name>
<comment type="caution">
    <text evidence="7">The sequence shown here is derived from an EMBL/GenBank/DDBJ whole genome shotgun (WGS) entry which is preliminary data.</text>
</comment>
<gene>
    <name evidence="7" type="ORF">NM125_04910</name>
</gene>
<protein>
    <submittedName>
        <fullName evidence="7">FG-GAP-like repeat-containing protein</fullName>
    </submittedName>
</protein>
<evidence type="ECO:0000256" key="3">
    <source>
        <dbReference type="ARBA" id="ARBA00022801"/>
    </source>
</evidence>
<organism evidence="7 8">
    <name type="scientific">Gracilimonas sediminicola</name>
    <dbReference type="NCBI Taxonomy" id="2952158"/>
    <lineage>
        <taxon>Bacteria</taxon>
        <taxon>Pseudomonadati</taxon>
        <taxon>Balneolota</taxon>
        <taxon>Balneolia</taxon>
        <taxon>Balneolales</taxon>
        <taxon>Balneolaceae</taxon>
        <taxon>Gracilimonas</taxon>
    </lineage>
</organism>
<dbReference type="NCBIfam" id="TIGR04183">
    <property type="entry name" value="Por_Secre_tail"/>
    <property type="match status" value="1"/>
</dbReference>
<feature type="signal peptide" evidence="5">
    <location>
        <begin position="1"/>
        <end position="32"/>
    </location>
</feature>